<dbReference type="InterPro" id="IPR042086">
    <property type="entry name" value="MeTrfase_capping"/>
</dbReference>
<evidence type="ECO:0000313" key="2">
    <source>
        <dbReference type="Proteomes" id="UP000006729"/>
    </source>
</evidence>
<dbReference type="InParanoid" id="B9HJ84"/>
<evidence type="ECO:0000313" key="1">
    <source>
        <dbReference type="EMBL" id="PNT24284.1"/>
    </source>
</evidence>
<protein>
    <submittedName>
        <fullName evidence="1">Uncharacterized protein</fullName>
    </submittedName>
</protein>
<dbReference type="Gene3D" id="1.10.1200.270">
    <property type="entry name" value="Methyltransferase, alpha-helical capping domain"/>
    <property type="match status" value="1"/>
</dbReference>
<dbReference type="EMBL" id="CM009297">
    <property type="protein sequence ID" value="PNT24284.1"/>
    <property type="molecule type" value="Genomic_DNA"/>
</dbReference>
<reference evidence="1 2" key="1">
    <citation type="journal article" date="2006" name="Science">
        <title>The genome of black cottonwood, Populus trichocarpa (Torr. &amp; Gray).</title>
        <authorList>
            <person name="Tuskan G.A."/>
            <person name="Difazio S."/>
            <person name="Jansson S."/>
            <person name="Bohlmann J."/>
            <person name="Grigoriev I."/>
            <person name="Hellsten U."/>
            <person name="Putnam N."/>
            <person name="Ralph S."/>
            <person name="Rombauts S."/>
            <person name="Salamov A."/>
            <person name="Schein J."/>
            <person name="Sterck L."/>
            <person name="Aerts A."/>
            <person name="Bhalerao R.R."/>
            <person name="Bhalerao R.P."/>
            <person name="Blaudez D."/>
            <person name="Boerjan W."/>
            <person name="Brun A."/>
            <person name="Brunner A."/>
            <person name="Busov V."/>
            <person name="Campbell M."/>
            <person name="Carlson J."/>
            <person name="Chalot M."/>
            <person name="Chapman J."/>
            <person name="Chen G.L."/>
            <person name="Cooper D."/>
            <person name="Coutinho P.M."/>
            <person name="Couturier J."/>
            <person name="Covert S."/>
            <person name="Cronk Q."/>
            <person name="Cunningham R."/>
            <person name="Davis J."/>
            <person name="Degroeve S."/>
            <person name="Dejardin A."/>
            <person name="Depamphilis C."/>
            <person name="Detter J."/>
            <person name="Dirks B."/>
            <person name="Dubchak I."/>
            <person name="Duplessis S."/>
            <person name="Ehlting J."/>
            <person name="Ellis B."/>
            <person name="Gendler K."/>
            <person name="Goodstein D."/>
            <person name="Gribskov M."/>
            <person name="Grimwood J."/>
            <person name="Groover A."/>
            <person name="Gunter L."/>
            <person name="Hamberger B."/>
            <person name="Heinze B."/>
            <person name="Helariutta Y."/>
            <person name="Henrissat B."/>
            <person name="Holligan D."/>
            <person name="Holt R."/>
            <person name="Huang W."/>
            <person name="Islam-Faridi N."/>
            <person name="Jones S."/>
            <person name="Jones-Rhoades M."/>
            <person name="Jorgensen R."/>
            <person name="Joshi C."/>
            <person name="Kangasjarvi J."/>
            <person name="Karlsson J."/>
            <person name="Kelleher C."/>
            <person name="Kirkpatrick R."/>
            <person name="Kirst M."/>
            <person name="Kohler A."/>
            <person name="Kalluri U."/>
            <person name="Larimer F."/>
            <person name="Leebens-Mack J."/>
            <person name="Leple J.C."/>
            <person name="Locascio P."/>
            <person name="Lou Y."/>
            <person name="Lucas S."/>
            <person name="Martin F."/>
            <person name="Montanini B."/>
            <person name="Napoli C."/>
            <person name="Nelson D.R."/>
            <person name="Nelson C."/>
            <person name="Nieminen K."/>
            <person name="Nilsson O."/>
            <person name="Pereda V."/>
            <person name="Peter G."/>
            <person name="Philippe R."/>
            <person name="Pilate G."/>
            <person name="Poliakov A."/>
            <person name="Razumovskaya J."/>
            <person name="Richardson P."/>
            <person name="Rinaldi C."/>
            <person name="Ritland K."/>
            <person name="Rouze P."/>
            <person name="Ryaboy D."/>
            <person name="Schmutz J."/>
            <person name="Schrader J."/>
            <person name="Segerman B."/>
            <person name="Shin H."/>
            <person name="Siddiqui A."/>
            <person name="Sterky F."/>
            <person name="Terry A."/>
            <person name="Tsai C.J."/>
            <person name="Uberbacher E."/>
            <person name="Unneberg P."/>
            <person name="Vahala J."/>
            <person name="Wall K."/>
            <person name="Wessler S."/>
            <person name="Yang G."/>
            <person name="Yin T."/>
            <person name="Douglas C."/>
            <person name="Marra M."/>
            <person name="Sandberg G."/>
            <person name="Van de Peer Y."/>
            <person name="Rokhsar D."/>
        </authorList>
    </citation>
    <scope>NUCLEOTIDE SEQUENCE [LARGE SCALE GENOMIC DNA]</scope>
    <source>
        <strain evidence="2">cv. Nisqually</strain>
    </source>
</reference>
<keyword evidence="2" id="KW-1185">Reference proteome</keyword>
<dbReference type="Gramene" id="Potri.008G127000.1.v4.1">
    <property type="protein sequence ID" value="Potri.008G127000.1.v4.1"/>
    <property type="gene ID" value="Potri.008G127000.v4.1"/>
</dbReference>
<proteinExistence type="predicted"/>
<accession>B9HJ84</accession>
<dbReference type="Proteomes" id="UP000006729">
    <property type="component" value="Chromosome 8"/>
</dbReference>
<organism evidence="1 2">
    <name type="scientific">Populus trichocarpa</name>
    <name type="common">Western balsam poplar</name>
    <name type="synonym">Populus balsamifera subsp. trichocarpa</name>
    <dbReference type="NCBI Taxonomy" id="3694"/>
    <lineage>
        <taxon>Eukaryota</taxon>
        <taxon>Viridiplantae</taxon>
        <taxon>Streptophyta</taxon>
        <taxon>Embryophyta</taxon>
        <taxon>Tracheophyta</taxon>
        <taxon>Spermatophyta</taxon>
        <taxon>Magnoliopsida</taxon>
        <taxon>eudicotyledons</taxon>
        <taxon>Gunneridae</taxon>
        <taxon>Pentapetalae</taxon>
        <taxon>rosids</taxon>
        <taxon>fabids</taxon>
        <taxon>Malpighiales</taxon>
        <taxon>Salicaceae</taxon>
        <taxon>Saliceae</taxon>
        <taxon>Populus</taxon>
    </lineage>
</organism>
<name>B9HJ84_POPTR</name>
<dbReference type="HOGENOM" id="CLU_2675698_0_0_1"/>
<dbReference type="SMR" id="B9HJ84"/>
<dbReference type="AlphaFoldDB" id="B9HJ84"/>
<gene>
    <name evidence="1" type="ORF">POPTR_008G127000</name>
</gene>
<sequence>MEQLGRPKPTRSNNKKSTLDIRAALEGSISERFGSEIIDELFDRYLEKFVESCLFSDPSYLPIEDSFVLRKGVNI</sequence>